<dbReference type="PANTHER" id="PTHR12480:SF21">
    <property type="entry name" value="JMJC DOMAIN-CONTAINING PROTEIN 8"/>
    <property type="match status" value="1"/>
</dbReference>
<dbReference type="EMBL" id="JMSN01000158">
    <property type="protein sequence ID" value="KDN36737.1"/>
    <property type="molecule type" value="Genomic_DNA"/>
</dbReference>
<keyword evidence="4" id="KW-1185">Reference proteome</keyword>
<protein>
    <submittedName>
        <fullName evidence="3">Clavaminate synthase-like protein</fullName>
    </submittedName>
</protein>
<name>A0A066V4T2_TILAU</name>
<accession>A0A066V4T2</accession>
<dbReference type="AlphaFoldDB" id="A0A066V4T2"/>
<dbReference type="Proteomes" id="UP000027361">
    <property type="component" value="Unassembled WGS sequence"/>
</dbReference>
<dbReference type="STRING" id="1037660.A0A066V4T2"/>
<dbReference type="OrthoDB" id="424465at2759"/>
<dbReference type="InterPro" id="IPR003347">
    <property type="entry name" value="JmjC_dom"/>
</dbReference>
<dbReference type="Gene3D" id="2.60.120.650">
    <property type="entry name" value="Cupin"/>
    <property type="match status" value="1"/>
</dbReference>
<evidence type="ECO:0000313" key="4">
    <source>
        <dbReference type="Proteomes" id="UP000027361"/>
    </source>
</evidence>
<dbReference type="PROSITE" id="PS51184">
    <property type="entry name" value="JMJC"/>
    <property type="match status" value="1"/>
</dbReference>
<feature type="region of interest" description="Disordered" evidence="1">
    <location>
        <begin position="223"/>
        <end position="249"/>
    </location>
</feature>
<gene>
    <name evidence="3" type="ORF">K437DRAFT_48945</name>
</gene>
<reference evidence="3 4" key="1">
    <citation type="submission" date="2014-05" db="EMBL/GenBank/DDBJ databases">
        <title>Draft genome sequence of a rare smut relative, Tilletiaria anomala UBC 951.</title>
        <authorList>
            <consortium name="DOE Joint Genome Institute"/>
            <person name="Toome M."/>
            <person name="Kuo A."/>
            <person name="Henrissat B."/>
            <person name="Lipzen A."/>
            <person name="Tritt A."/>
            <person name="Yoshinaga Y."/>
            <person name="Zane M."/>
            <person name="Barry K."/>
            <person name="Grigoriev I.V."/>
            <person name="Spatafora J.W."/>
            <person name="Aimea M.C."/>
        </authorList>
    </citation>
    <scope>NUCLEOTIDE SEQUENCE [LARGE SCALE GENOMIC DNA]</scope>
    <source>
        <strain evidence="3 4">UBC 951</strain>
    </source>
</reference>
<feature type="domain" description="JmjC" evidence="2">
    <location>
        <begin position="1"/>
        <end position="153"/>
    </location>
</feature>
<dbReference type="RefSeq" id="XP_013240145.1">
    <property type="nucleotide sequence ID" value="XM_013384691.1"/>
</dbReference>
<dbReference type="Pfam" id="PF02373">
    <property type="entry name" value="JmjC"/>
    <property type="match status" value="1"/>
</dbReference>
<dbReference type="GeneID" id="25267541"/>
<dbReference type="GO" id="GO:0000987">
    <property type="term" value="F:cis-regulatory region sequence-specific DNA binding"/>
    <property type="evidence" value="ECO:0007669"/>
    <property type="project" value="TreeGrafter"/>
</dbReference>
<sequence length="273" mass="29850">MADLFRLFGDKRPDYRWIIAGPRRSGSGWHKDPNMTSAWNAVMRGSKLWLMLPPDTCPPGVYVSPDEAEVTAPLSNAEWLLGFYDEAKRKHGPHSIGGDGKLLEGVCVEGETMYVPSGWWHFVINLQECVALTQNFVSICELPNVLRFLRDKPDQISGFKGCDEDDDQDDAEECSGGVGHKAASSPTARLYDEFCNQLRKFDACILQHALQYIAPAEHTATYGPSSAPEPFARKAAGASTRGKATTASTGQGLPLSFALGAQLDESELGDVPW</sequence>
<dbReference type="InterPro" id="IPR050910">
    <property type="entry name" value="JMJD6_ArgDemeth/LysHydrox"/>
</dbReference>
<proteinExistence type="predicted"/>
<comment type="caution">
    <text evidence="3">The sequence shown here is derived from an EMBL/GenBank/DDBJ whole genome shotgun (WGS) entry which is preliminary data.</text>
</comment>
<dbReference type="SUPFAM" id="SSF51197">
    <property type="entry name" value="Clavaminate synthase-like"/>
    <property type="match status" value="1"/>
</dbReference>
<dbReference type="GO" id="GO:0005634">
    <property type="term" value="C:nucleus"/>
    <property type="evidence" value="ECO:0007669"/>
    <property type="project" value="TreeGrafter"/>
</dbReference>
<dbReference type="SMART" id="SM00558">
    <property type="entry name" value="JmjC"/>
    <property type="match status" value="1"/>
</dbReference>
<organism evidence="3 4">
    <name type="scientific">Tilletiaria anomala (strain ATCC 24038 / CBS 436.72 / UBC 951)</name>
    <dbReference type="NCBI Taxonomy" id="1037660"/>
    <lineage>
        <taxon>Eukaryota</taxon>
        <taxon>Fungi</taxon>
        <taxon>Dikarya</taxon>
        <taxon>Basidiomycota</taxon>
        <taxon>Ustilaginomycotina</taxon>
        <taxon>Exobasidiomycetes</taxon>
        <taxon>Georgefischeriales</taxon>
        <taxon>Tilletiariaceae</taxon>
        <taxon>Tilletiaria</taxon>
    </lineage>
</organism>
<evidence type="ECO:0000259" key="2">
    <source>
        <dbReference type="PROSITE" id="PS51184"/>
    </source>
</evidence>
<dbReference type="HOGENOM" id="CLU_1020084_0_0_1"/>
<evidence type="ECO:0000256" key="1">
    <source>
        <dbReference type="SAM" id="MobiDB-lite"/>
    </source>
</evidence>
<dbReference type="PANTHER" id="PTHR12480">
    <property type="entry name" value="ARGININE DEMETHYLASE AND LYSYL-HYDROXYLASE JMJD"/>
    <property type="match status" value="1"/>
</dbReference>
<evidence type="ECO:0000313" key="3">
    <source>
        <dbReference type="EMBL" id="KDN36737.1"/>
    </source>
</evidence>
<dbReference type="InParanoid" id="A0A066V4T2"/>